<dbReference type="EC" id="3.1.4.17" evidence="4"/>
<keyword evidence="5" id="KW-1185">Reference proteome</keyword>
<dbReference type="InterPro" id="IPR023174">
    <property type="entry name" value="PDEase_CS"/>
</dbReference>
<protein>
    <submittedName>
        <fullName evidence="4">Putative phosphodiesterase 4D, cAMP-specific (Phosphodiesterase E3 dunce)</fullName>
        <ecNumber evidence="4">3.1.4.17</ecNumber>
    </submittedName>
</protein>
<dbReference type="RefSeq" id="XP_013901171.1">
    <property type="nucleotide sequence ID" value="XM_014045717.1"/>
</dbReference>
<dbReference type="InterPro" id="IPR002073">
    <property type="entry name" value="PDEase_catalytic_dom"/>
</dbReference>
<dbReference type="EMBL" id="KK101109">
    <property type="protein sequence ID" value="KIZ02152.1"/>
    <property type="molecule type" value="Genomic_DNA"/>
</dbReference>
<dbReference type="InterPro" id="IPR036971">
    <property type="entry name" value="PDEase_catalytic_dom_sf"/>
</dbReference>
<evidence type="ECO:0000256" key="2">
    <source>
        <dbReference type="ARBA" id="ARBA00022801"/>
    </source>
</evidence>
<dbReference type="GO" id="GO:0007165">
    <property type="term" value="P:signal transduction"/>
    <property type="evidence" value="ECO:0007669"/>
    <property type="project" value="InterPro"/>
</dbReference>
<keyword evidence="2 4" id="KW-0378">Hydrolase</keyword>
<feature type="domain" description="PDEase" evidence="3">
    <location>
        <begin position="1"/>
        <end position="338"/>
    </location>
</feature>
<dbReference type="STRING" id="145388.A0A0D2MNU5"/>
<dbReference type="GO" id="GO:0004114">
    <property type="term" value="F:3',5'-cyclic-nucleotide phosphodiesterase activity"/>
    <property type="evidence" value="ECO:0007669"/>
    <property type="project" value="UniProtKB-EC"/>
</dbReference>
<reference evidence="4 5" key="1">
    <citation type="journal article" date="2013" name="BMC Genomics">
        <title>Reconstruction of the lipid metabolism for the microalga Monoraphidium neglectum from its genome sequence reveals characteristics suitable for biofuel production.</title>
        <authorList>
            <person name="Bogen C."/>
            <person name="Al-Dilaimi A."/>
            <person name="Albersmeier A."/>
            <person name="Wichmann J."/>
            <person name="Grundmann M."/>
            <person name="Rupp O."/>
            <person name="Lauersen K.J."/>
            <person name="Blifernez-Klassen O."/>
            <person name="Kalinowski J."/>
            <person name="Goesmann A."/>
            <person name="Mussgnug J.H."/>
            <person name="Kruse O."/>
        </authorList>
    </citation>
    <scope>NUCLEOTIDE SEQUENCE [LARGE SCALE GENOMIC DNA]</scope>
    <source>
        <strain evidence="4 5">SAG 48.87</strain>
    </source>
</reference>
<dbReference type="GeneID" id="25738681"/>
<dbReference type="OrthoDB" id="189220at2759"/>
<evidence type="ECO:0000256" key="1">
    <source>
        <dbReference type="ARBA" id="ARBA00022723"/>
    </source>
</evidence>
<evidence type="ECO:0000313" key="5">
    <source>
        <dbReference type="Proteomes" id="UP000054498"/>
    </source>
</evidence>
<dbReference type="PROSITE" id="PS51845">
    <property type="entry name" value="PDEASE_I_2"/>
    <property type="match status" value="1"/>
</dbReference>
<sequence length="338" mass="37416">MAGLVQQIIPKIYDWDFNVFDVAGRSGSRPLFAVVMALLEDQGLLDGWKLDRATVARYFEAVEAAYNNNPYHNNTHAADVTQTAAVIMRFTHDFLAMATAPPQQQQQLQQQHRAVVGVAPALAPLPPTAEEEEEEDRGLSRLERFCVIFASAVHDLGHPGVNNDFLIRTRDKQAVIYNDKSVNENMHCARAFEVALEAEGCDIFGRFSAEEYAKARSLIVGMVLSTDMAVHFDLLNKFNAALEACPEPRLWGDKERGLVLQMLVHLADLANPARPFFLAAAWAERVVTEFLRQGDAEAARGLGVTPFCDRHKVCMPAAQQGFVKMFAGVSWGEAGEGR</sequence>
<dbReference type="InterPro" id="IPR003607">
    <property type="entry name" value="HD/PDEase_dom"/>
</dbReference>
<dbReference type="Pfam" id="PF00233">
    <property type="entry name" value="PDEase_I"/>
    <property type="match status" value="1"/>
</dbReference>
<dbReference type="SMART" id="SM00471">
    <property type="entry name" value="HDc"/>
    <property type="match status" value="1"/>
</dbReference>
<dbReference type="SUPFAM" id="SSF109604">
    <property type="entry name" value="HD-domain/PDEase-like"/>
    <property type="match status" value="1"/>
</dbReference>
<evidence type="ECO:0000313" key="4">
    <source>
        <dbReference type="EMBL" id="KIZ02152.1"/>
    </source>
</evidence>
<dbReference type="PANTHER" id="PTHR11347">
    <property type="entry name" value="CYCLIC NUCLEOTIDE PHOSPHODIESTERASE"/>
    <property type="match status" value="1"/>
</dbReference>
<name>A0A0D2MNU5_9CHLO</name>
<dbReference type="Proteomes" id="UP000054498">
    <property type="component" value="Unassembled WGS sequence"/>
</dbReference>
<organism evidence="4 5">
    <name type="scientific">Monoraphidium neglectum</name>
    <dbReference type="NCBI Taxonomy" id="145388"/>
    <lineage>
        <taxon>Eukaryota</taxon>
        <taxon>Viridiplantae</taxon>
        <taxon>Chlorophyta</taxon>
        <taxon>core chlorophytes</taxon>
        <taxon>Chlorophyceae</taxon>
        <taxon>CS clade</taxon>
        <taxon>Sphaeropleales</taxon>
        <taxon>Selenastraceae</taxon>
        <taxon>Monoraphidium</taxon>
    </lineage>
</organism>
<dbReference type="PROSITE" id="PS00126">
    <property type="entry name" value="PDEASE_I_1"/>
    <property type="match status" value="1"/>
</dbReference>
<proteinExistence type="predicted"/>
<dbReference type="KEGG" id="mng:MNEG_5804"/>
<dbReference type="AlphaFoldDB" id="A0A0D2MNU5"/>
<dbReference type="GO" id="GO:0046872">
    <property type="term" value="F:metal ion binding"/>
    <property type="evidence" value="ECO:0007669"/>
    <property type="project" value="UniProtKB-KW"/>
</dbReference>
<dbReference type="CDD" id="cd00077">
    <property type="entry name" value="HDc"/>
    <property type="match status" value="1"/>
</dbReference>
<dbReference type="Gene3D" id="1.10.1300.10">
    <property type="entry name" value="3'5'-cyclic nucleotide phosphodiesterase, catalytic domain"/>
    <property type="match status" value="1"/>
</dbReference>
<accession>A0A0D2MNU5</accession>
<gene>
    <name evidence="4" type="ORF">MNEG_5804</name>
</gene>
<keyword evidence="1" id="KW-0479">Metal-binding</keyword>
<evidence type="ECO:0000259" key="3">
    <source>
        <dbReference type="PROSITE" id="PS51845"/>
    </source>
</evidence>